<dbReference type="Proteomes" id="UP000563898">
    <property type="component" value="Unassembled WGS sequence"/>
</dbReference>
<evidence type="ECO:0000256" key="5">
    <source>
        <dbReference type="ARBA" id="ARBA00023098"/>
    </source>
</evidence>
<dbReference type="PANTHER" id="PTHR43667">
    <property type="entry name" value="CYCLOPROPANE-FATTY-ACYL-PHOSPHOLIPID SYNTHASE"/>
    <property type="match status" value="1"/>
</dbReference>
<keyword evidence="2 7" id="KW-0489">Methyltransferase</keyword>
<evidence type="ECO:0000256" key="4">
    <source>
        <dbReference type="ARBA" id="ARBA00022691"/>
    </source>
</evidence>
<evidence type="ECO:0000256" key="6">
    <source>
        <dbReference type="SAM" id="MobiDB-lite"/>
    </source>
</evidence>
<dbReference type="InterPro" id="IPR029063">
    <property type="entry name" value="SAM-dependent_MTases_sf"/>
</dbReference>
<dbReference type="CDD" id="cd02440">
    <property type="entry name" value="AdoMet_MTases"/>
    <property type="match status" value="1"/>
</dbReference>
<dbReference type="GO" id="GO:0008610">
    <property type="term" value="P:lipid biosynthetic process"/>
    <property type="evidence" value="ECO:0007669"/>
    <property type="project" value="InterPro"/>
</dbReference>
<evidence type="ECO:0000313" key="7">
    <source>
        <dbReference type="EMBL" id="NKY03295.1"/>
    </source>
</evidence>
<dbReference type="SUPFAM" id="SSF53335">
    <property type="entry name" value="S-adenosyl-L-methionine-dependent methyltransferases"/>
    <property type="match status" value="1"/>
</dbReference>
<evidence type="ECO:0000256" key="2">
    <source>
        <dbReference type="ARBA" id="ARBA00022603"/>
    </source>
</evidence>
<keyword evidence="4" id="KW-0949">S-adenosyl-L-methionine</keyword>
<dbReference type="Gene3D" id="3.40.50.150">
    <property type="entry name" value="Vaccinia Virus protein VP39"/>
    <property type="match status" value="1"/>
</dbReference>
<sequence length="322" mass="36252">MTGAEMTCGETTLTPGTGAVTGERRRGEAAEAIAFHYDVGNDFYRLWLDADQSYSCAMPESPGDDLDAAQSRKVRYHLDAIGIGNAHRILDIGCGWGALLRQAVTHPGVTEAIGLTLSVEQAAHIRALGEPRIRAEVTDWAEYRPPHRFDGIVSVGAFEHFARPDENIETRRAVYRAFFTRCRDWLNDDGALSLQTIAYANMSAMQASSFMQREIFPHAELPTFADIAVAADGIFEIDRVTNGRLDYAWTCAQWAHRLRQRRDEATRIVGEDTVDRYLRYLTMSALGFRMGKICLLRLVLRPYRRSYFVSESAPRHDLDVDK</sequence>
<evidence type="ECO:0000313" key="8">
    <source>
        <dbReference type="Proteomes" id="UP000563898"/>
    </source>
</evidence>
<comment type="caution">
    <text evidence="7">The sequence shown here is derived from an EMBL/GenBank/DDBJ whole genome shotgun (WGS) entry which is preliminary data.</text>
</comment>
<feature type="region of interest" description="Disordered" evidence="6">
    <location>
        <begin position="1"/>
        <end position="24"/>
    </location>
</feature>
<dbReference type="InterPro" id="IPR003333">
    <property type="entry name" value="CMAS"/>
</dbReference>
<evidence type="ECO:0000256" key="3">
    <source>
        <dbReference type="ARBA" id="ARBA00022679"/>
    </source>
</evidence>
<gene>
    <name evidence="7" type="ORF">HGA05_17130</name>
</gene>
<keyword evidence="5" id="KW-0443">Lipid metabolism</keyword>
<protein>
    <submittedName>
        <fullName evidence="7">Class I SAM-dependent methyltransferase</fullName>
    </submittedName>
</protein>
<dbReference type="AlphaFoldDB" id="A0A846WNX4"/>
<comment type="similarity">
    <text evidence="1">Belongs to the CFA/CMAS family.</text>
</comment>
<evidence type="ECO:0000256" key="1">
    <source>
        <dbReference type="ARBA" id="ARBA00010815"/>
    </source>
</evidence>
<reference evidence="7 8" key="1">
    <citation type="submission" date="2020-04" db="EMBL/GenBank/DDBJ databases">
        <title>MicrobeNet Type strains.</title>
        <authorList>
            <person name="Nicholson A.C."/>
        </authorList>
    </citation>
    <scope>NUCLEOTIDE SEQUENCE [LARGE SCALE GENOMIC DNA]</scope>
    <source>
        <strain evidence="7 8">ATCC BAA-14</strain>
    </source>
</reference>
<dbReference type="RefSeq" id="WP_035727141.1">
    <property type="nucleotide sequence ID" value="NZ_CP085887.1"/>
</dbReference>
<dbReference type="InterPro" id="IPR050723">
    <property type="entry name" value="CFA/CMAS"/>
</dbReference>
<dbReference type="Pfam" id="PF02353">
    <property type="entry name" value="CMAS"/>
    <property type="match status" value="1"/>
</dbReference>
<accession>A0A846WNX4</accession>
<keyword evidence="3 7" id="KW-0808">Transferase</keyword>
<name>A0A846WNX4_9ACTN</name>
<dbReference type="GO" id="GO:0008168">
    <property type="term" value="F:methyltransferase activity"/>
    <property type="evidence" value="ECO:0007669"/>
    <property type="project" value="UniProtKB-KW"/>
</dbReference>
<dbReference type="PIRSF" id="PIRSF003085">
    <property type="entry name" value="CMAS"/>
    <property type="match status" value="1"/>
</dbReference>
<proteinExistence type="inferred from homology"/>
<organism evidence="7 8">
    <name type="scientific">Gordonia polyisoprenivorans</name>
    <dbReference type="NCBI Taxonomy" id="84595"/>
    <lineage>
        <taxon>Bacteria</taxon>
        <taxon>Bacillati</taxon>
        <taxon>Actinomycetota</taxon>
        <taxon>Actinomycetes</taxon>
        <taxon>Mycobacteriales</taxon>
        <taxon>Gordoniaceae</taxon>
        <taxon>Gordonia</taxon>
    </lineage>
</organism>
<dbReference type="GO" id="GO:0032259">
    <property type="term" value="P:methylation"/>
    <property type="evidence" value="ECO:0007669"/>
    <property type="project" value="UniProtKB-KW"/>
</dbReference>
<dbReference type="PANTHER" id="PTHR43667:SF1">
    <property type="entry name" value="CYCLOPROPANE-FATTY-ACYL-PHOSPHOLIPID SYNTHASE"/>
    <property type="match status" value="1"/>
</dbReference>
<dbReference type="EMBL" id="JAAXPC010000009">
    <property type="protein sequence ID" value="NKY03295.1"/>
    <property type="molecule type" value="Genomic_DNA"/>
</dbReference>